<feature type="transmembrane region" description="Helical" evidence="5">
    <location>
        <begin position="12"/>
        <end position="30"/>
    </location>
</feature>
<dbReference type="EMBL" id="CZPT02001905">
    <property type="protein sequence ID" value="SCU72716.1"/>
    <property type="molecule type" value="Genomic_DNA"/>
</dbReference>
<name>A0A1G4IJJ3_TRYEQ</name>
<dbReference type="PANTHER" id="PTHR12649:SF11">
    <property type="entry name" value="PEPTIDYL-TRNA HYDROLASE 2, MITOCHONDRIAL"/>
    <property type="match status" value="1"/>
</dbReference>
<comment type="catalytic activity">
    <reaction evidence="4">
        <text>an N-acyl-L-alpha-aminoacyl-tRNA + H2O = an N-acyl-L-amino acid + a tRNA + H(+)</text>
        <dbReference type="Rhea" id="RHEA:54448"/>
        <dbReference type="Rhea" id="RHEA-COMP:10123"/>
        <dbReference type="Rhea" id="RHEA-COMP:13883"/>
        <dbReference type="ChEBI" id="CHEBI:15377"/>
        <dbReference type="ChEBI" id="CHEBI:15378"/>
        <dbReference type="ChEBI" id="CHEBI:59874"/>
        <dbReference type="ChEBI" id="CHEBI:78442"/>
        <dbReference type="ChEBI" id="CHEBI:138191"/>
        <dbReference type="EC" id="3.1.1.29"/>
    </reaction>
</comment>
<dbReference type="Gene3D" id="3.40.1490.10">
    <property type="entry name" value="Bit1"/>
    <property type="match status" value="1"/>
</dbReference>
<proteinExistence type="inferred from homology"/>
<reference evidence="6" key="1">
    <citation type="submission" date="2016-09" db="EMBL/GenBank/DDBJ databases">
        <authorList>
            <person name="Hebert L."/>
            <person name="Moumen B."/>
        </authorList>
    </citation>
    <scope>NUCLEOTIDE SEQUENCE [LARGE SCALE GENOMIC DNA]</scope>
    <source>
        <strain evidence="6">OVI</strain>
    </source>
</reference>
<evidence type="ECO:0000256" key="4">
    <source>
        <dbReference type="ARBA" id="ARBA00048707"/>
    </source>
</evidence>
<dbReference type="EC" id="3.1.1.29" evidence="1"/>
<evidence type="ECO:0000313" key="6">
    <source>
        <dbReference type="EMBL" id="SCU72716.1"/>
    </source>
</evidence>
<dbReference type="NCBIfam" id="TIGR00283">
    <property type="entry name" value="arch_pth2"/>
    <property type="match status" value="1"/>
</dbReference>
<evidence type="ECO:0000313" key="7">
    <source>
        <dbReference type="Proteomes" id="UP000195570"/>
    </source>
</evidence>
<dbReference type="GO" id="GO:0004045">
    <property type="term" value="F:peptidyl-tRNA hydrolase activity"/>
    <property type="evidence" value="ECO:0007669"/>
    <property type="project" value="UniProtKB-EC"/>
</dbReference>
<comment type="caution">
    <text evidence="6">The sequence shown here is derived from an EMBL/GenBank/DDBJ whole genome shotgun (WGS) entry which is preliminary data.</text>
</comment>
<keyword evidence="5" id="KW-0812">Transmembrane</keyword>
<keyword evidence="5" id="KW-1133">Transmembrane helix</keyword>
<sequence length="206" mass="22393">MTPLGFDFTSFVLSFGTGVFVALFLMRWGCPFQFSVRSKMRQANAFACCGEPLKMTLVVRRDLKMGTGKIAAQCAHAAVAVMEEVQSRRSDNGANCNDSCSTYGYSGNSDHYSPAASQMCGGSGADKWVLWYDAWRFAGSKKVALQCENEEQLMEAYRAARREGIPHAVIRDAGRTQIAAGSKTVLAVGPAPDSLVDRVTGHFKLL</sequence>
<dbReference type="RefSeq" id="XP_067083181.1">
    <property type="nucleotide sequence ID" value="XM_067227080.1"/>
</dbReference>
<dbReference type="AlphaFoldDB" id="A0A1G4IJJ3"/>
<comment type="similarity">
    <text evidence="3">Belongs to the PTH2 family.</text>
</comment>
<keyword evidence="2 6" id="KW-0378">Hydrolase</keyword>
<dbReference type="GO" id="GO:0005829">
    <property type="term" value="C:cytosol"/>
    <property type="evidence" value="ECO:0007669"/>
    <property type="project" value="TreeGrafter"/>
</dbReference>
<organism evidence="6 7">
    <name type="scientific">Trypanosoma equiperdum</name>
    <dbReference type="NCBI Taxonomy" id="5694"/>
    <lineage>
        <taxon>Eukaryota</taxon>
        <taxon>Discoba</taxon>
        <taxon>Euglenozoa</taxon>
        <taxon>Kinetoplastea</taxon>
        <taxon>Metakinetoplastina</taxon>
        <taxon>Trypanosomatida</taxon>
        <taxon>Trypanosomatidae</taxon>
        <taxon>Trypanosoma</taxon>
    </lineage>
</organism>
<evidence type="ECO:0000256" key="1">
    <source>
        <dbReference type="ARBA" id="ARBA00013260"/>
    </source>
</evidence>
<dbReference type="SUPFAM" id="SSF102462">
    <property type="entry name" value="Peptidyl-tRNA hydrolase II"/>
    <property type="match status" value="1"/>
</dbReference>
<evidence type="ECO:0000256" key="3">
    <source>
        <dbReference type="ARBA" id="ARBA00038050"/>
    </source>
</evidence>
<dbReference type="Proteomes" id="UP000195570">
    <property type="component" value="Unassembled WGS sequence"/>
</dbReference>
<gene>
    <name evidence="6" type="ORF">TEOVI_000429400</name>
</gene>
<dbReference type="PANTHER" id="PTHR12649">
    <property type="entry name" value="PEPTIDYL-TRNA HYDROLASE 2"/>
    <property type="match status" value="1"/>
</dbReference>
<accession>A0A1G4IJJ3</accession>
<dbReference type="InterPro" id="IPR023476">
    <property type="entry name" value="Pep_tRNA_hydro_II_dom_sf"/>
</dbReference>
<dbReference type="GeneID" id="92378234"/>
<dbReference type="VEuPathDB" id="TriTrypDB:TEOVI_000429400"/>
<dbReference type="Pfam" id="PF01981">
    <property type="entry name" value="PTH2"/>
    <property type="match status" value="1"/>
</dbReference>
<evidence type="ECO:0000256" key="5">
    <source>
        <dbReference type="SAM" id="Phobius"/>
    </source>
</evidence>
<dbReference type="InterPro" id="IPR002833">
    <property type="entry name" value="PTH2"/>
</dbReference>
<keyword evidence="7" id="KW-1185">Reference proteome</keyword>
<keyword evidence="5" id="KW-0472">Membrane</keyword>
<evidence type="ECO:0000256" key="2">
    <source>
        <dbReference type="ARBA" id="ARBA00022801"/>
    </source>
</evidence>
<protein>
    <recommendedName>
        <fullName evidence="1">peptidyl-tRNA hydrolase</fullName>
        <ecNumber evidence="1">3.1.1.29</ecNumber>
    </recommendedName>
</protein>